<protein>
    <recommendedName>
        <fullName evidence="3">Glycoside hydrolase family 44 catalytic domain-containing protein</fullName>
    </recommendedName>
</protein>
<reference evidence="4 5" key="1">
    <citation type="journal article" date="2019" name="Int. J. Syst. Evol. Microbiol.">
        <title>Capsulimonas corticalis gen. nov., sp. nov., an aerobic capsulated bacterium, of a novel bacterial order, Capsulimonadales ord. nov., of the class Armatimonadia of the phylum Armatimonadetes.</title>
        <authorList>
            <person name="Li J."/>
            <person name="Kudo C."/>
            <person name="Tonouchi A."/>
        </authorList>
    </citation>
    <scope>NUCLEOTIDE SEQUENCE [LARGE SCALE GENOMIC DNA]</scope>
    <source>
        <strain evidence="4 5">AX-7</strain>
    </source>
</reference>
<dbReference type="RefSeq" id="WP_165864201.1">
    <property type="nucleotide sequence ID" value="NZ_AP025739.1"/>
</dbReference>
<dbReference type="SUPFAM" id="SSF51445">
    <property type="entry name" value="(Trans)glycosidases"/>
    <property type="match status" value="1"/>
</dbReference>
<evidence type="ECO:0000313" key="5">
    <source>
        <dbReference type="Proteomes" id="UP000287394"/>
    </source>
</evidence>
<evidence type="ECO:0000259" key="3">
    <source>
        <dbReference type="Pfam" id="PF12891"/>
    </source>
</evidence>
<feature type="compositionally biased region" description="Basic and acidic residues" evidence="1">
    <location>
        <begin position="320"/>
        <end position="334"/>
    </location>
</feature>
<dbReference type="KEGG" id="ccot:CCAX7_25620"/>
<feature type="domain" description="Glycoside hydrolase family 44 catalytic" evidence="3">
    <location>
        <begin position="248"/>
        <end position="493"/>
    </location>
</feature>
<feature type="region of interest" description="Disordered" evidence="1">
    <location>
        <begin position="320"/>
        <end position="351"/>
    </location>
</feature>
<dbReference type="InterPro" id="IPR013780">
    <property type="entry name" value="Glyco_hydro_b"/>
</dbReference>
<dbReference type="Gene3D" id="2.60.40.1180">
    <property type="entry name" value="Golgi alpha-mannosidase II"/>
    <property type="match status" value="1"/>
</dbReference>
<dbReference type="EMBL" id="AP025739">
    <property type="protein sequence ID" value="BDI30511.1"/>
    <property type="molecule type" value="Genomic_DNA"/>
</dbReference>
<accession>A0A402CVU5</accession>
<dbReference type="InterPro" id="IPR017853">
    <property type="entry name" value="GH"/>
</dbReference>
<proteinExistence type="predicted"/>
<evidence type="ECO:0000256" key="2">
    <source>
        <dbReference type="SAM" id="SignalP"/>
    </source>
</evidence>
<feature type="signal peptide" evidence="2">
    <location>
        <begin position="1"/>
        <end position="26"/>
    </location>
</feature>
<sequence length="712" mass="77307">MPFYSSATTILLAAYILTGQPGQAQTADPAGTLTIYDDAYQNGWSFGGWAGSVRPDSPDPVHAGKDAISVSAGPYEALSLRHAAFETTPYQAVSFWLRAKPETKLKIQALLGDKAQPQPEVTLAAPSGDLWRRYVVPLKTLGADARPDMVGFWIQDAGGKGAVFAVDDLALVTSAAGDGATEAGMPPPPQAVLPAVTVTVDALLGRHPISPGIYGVNFAGPEHALLRIPFNRNGGDTETRYNWKQNAHSIGNDWYYESVPVGDAVPGKQTDDFIATSKAIGAQSMVTIPLIGWVAKLGPNRDKLASFSVAKYGAQKEVDTKDMPDAGKGVKLDGSKITGNDPNDASTPSDPEFMRGWVQHLVAKWGRADKGGVRYYLMDNEPNIWHLTHHDVDPAGIGMDEYRDRLFAYAAMVKSVDPTALVVGPESWDFLGAKYSDADILQASRGGDWKVMPDRHAHGDQDFYPWILDQLRAYEKKTGHRLVDVASFHYYPQDGNSADVSTETQLKRNRNTRSLWDPTYKAESWVNDIIDMLPRMKTLVKEHYPGLKLAYTEYNWGADDFLNGATAQADVLGILGREGIDIATRFCAPIPGTPVFHAFQIYRNYDGRGGSFGTTSLQTKTPNPDTLAAFSAQRADGAVTVMVVNKVLTGRTPLTLRLDHVKASGPAQVWQLNSRNVIERLADAPCRAGQVAAVLPAQSISLFVIPSRPASK</sequence>
<dbReference type="Gene3D" id="2.60.120.430">
    <property type="entry name" value="Galactose-binding lectin"/>
    <property type="match status" value="1"/>
</dbReference>
<name>A0A402CVU5_9BACT</name>
<organism evidence="4 5">
    <name type="scientific">Capsulimonas corticalis</name>
    <dbReference type="NCBI Taxonomy" id="2219043"/>
    <lineage>
        <taxon>Bacteria</taxon>
        <taxon>Bacillati</taxon>
        <taxon>Armatimonadota</taxon>
        <taxon>Armatimonadia</taxon>
        <taxon>Capsulimonadales</taxon>
        <taxon>Capsulimonadaceae</taxon>
        <taxon>Capsulimonas</taxon>
    </lineage>
</organism>
<gene>
    <name evidence="4" type="ORF">CCAX7_25620</name>
</gene>
<feature type="chain" id="PRO_5043803391" description="Glycoside hydrolase family 44 catalytic domain-containing protein" evidence="2">
    <location>
        <begin position="27"/>
        <end position="712"/>
    </location>
</feature>
<dbReference type="Gene3D" id="3.20.20.80">
    <property type="entry name" value="Glycosidases"/>
    <property type="match status" value="1"/>
</dbReference>
<dbReference type="InterPro" id="IPR024745">
    <property type="entry name" value="GH44_cat"/>
</dbReference>
<keyword evidence="2" id="KW-0732">Signal</keyword>
<keyword evidence="5" id="KW-1185">Reference proteome</keyword>
<feature type="compositionally biased region" description="Polar residues" evidence="1">
    <location>
        <begin position="337"/>
        <end position="349"/>
    </location>
</feature>
<evidence type="ECO:0000256" key="1">
    <source>
        <dbReference type="SAM" id="MobiDB-lite"/>
    </source>
</evidence>
<dbReference type="Proteomes" id="UP000287394">
    <property type="component" value="Chromosome"/>
</dbReference>
<dbReference type="AlphaFoldDB" id="A0A402CVU5"/>
<evidence type="ECO:0000313" key="4">
    <source>
        <dbReference type="EMBL" id="BDI30511.1"/>
    </source>
</evidence>
<dbReference type="Pfam" id="PF12891">
    <property type="entry name" value="Glyco_hydro_44"/>
    <property type="match status" value="1"/>
</dbReference>